<dbReference type="Pfam" id="PF08613">
    <property type="entry name" value="Cyclin"/>
    <property type="match status" value="1"/>
</dbReference>
<sequence length="216" mass="24894">IQIQTMNQDLQEPMAEIMPHIITAMSYLLQRVSETNDHLSQKQSISGFHGITKPSISIRSYLERIFKYANCSHSCYIVAYIYLDRFIKKQPFLLINSFSIHRFIITSVLLSAKFMDDLCYNNGYYAQVGGISKEEMNMLELDFLFGIGFQLNVTVSTFNNYCSFLHREMVRLTNMNSLSVEPSLSFRSSFETKPVMNTLEEDSLITHHNKKQLAAA</sequence>
<dbReference type="Proteomes" id="UP000824890">
    <property type="component" value="Unassembled WGS sequence"/>
</dbReference>
<dbReference type="PIRSF" id="PIRSF027110">
    <property type="entry name" value="PREG"/>
    <property type="match status" value="1"/>
</dbReference>
<name>A0ABQ7YS95_BRANA</name>
<protein>
    <recommendedName>
        <fullName evidence="7">Cyclin</fullName>
    </recommendedName>
</protein>
<keyword evidence="2" id="KW-0132">Cell division</keyword>
<accession>A0ABQ7YS95</accession>
<evidence type="ECO:0000256" key="3">
    <source>
        <dbReference type="ARBA" id="ARBA00023127"/>
    </source>
</evidence>
<feature type="non-terminal residue" evidence="5">
    <location>
        <position position="1"/>
    </location>
</feature>
<organism evidence="5 6">
    <name type="scientific">Brassica napus</name>
    <name type="common">Rape</name>
    <dbReference type="NCBI Taxonomy" id="3708"/>
    <lineage>
        <taxon>Eukaryota</taxon>
        <taxon>Viridiplantae</taxon>
        <taxon>Streptophyta</taxon>
        <taxon>Embryophyta</taxon>
        <taxon>Tracheophyta</taxon>
        <taxon>Spermatophyta</taxon>
        <taxon>Magnoliopsida</taxon>
        <taxon>eudicotyledons</taxon>
        <taxon>Gunneridae</taxon>
        <taxon>Pentapetalae</taxon>
        <taxon>rosids</taxon>
        <taxon>malvids</taxon>
        <taxon>Brassicales</taxon>
        <taxon>Brassicaceae</taxon>
        <taxon>Brassiceae</taxon>
        <taxon>Brassica</taxon>
    </lineage>
</organism>
<keyword evidence="6" id="KW-1185">Reference proteome</keyword>
<dbReference type="EMBL" id="JAGKQM010000017">
    <property type="protein sequence ID" value="KAH0870507.1"/>
    <property type="molecule type" value="Genomic_DNA"/>
</dbReference>
<gene>
    <name evidence="5" type="ORF">HID58_077529</name>
</gene>
<evidence type="ECO:0000256" key="1">
    <source>
        <dbReference type="ARBA" id="ARBA00007215"/>
    </source>
</evidence>
<dbReference type="PANTHER" id="PTHR15615:SF115">
    <property type="entry name" value="CYCLIN-U4-3"/>
    <property type="match status" value="1"/>
</dbReference>
<evidence type="ECO:0000256" key="4">
    <source>
        <dbReference type="ARBA" id="ARBA00023306"/>
    </source>
</evidence>
<dbReference type="Gene3D" id="1.10.472.10">
    <property type="entry name" value="Cyclin-like"/>
    <property type="match status" value="1"/>
</dbReference>
<dbReference type="InterPro" id="IPR012389">
    <property type="entry name" value="Cyclin_P/U"/>
</dbReference>
<evidence type="ECO:0000313" key="5">
    <source>
        <dbReference type="EMBL" id="KAH0870507.1"/>
    </source>
</evidence>
<dbReference type="InterPro" id="IPR013922">
    <property type="entry name" value="Cyclin_PHO80-like"/>
</dbReference>
<comment type="caution">
    <text evidence="5">The sequence shown here is derived from an EMBL/GenBank/DDBJ whole genome shotgun (WGS) entry which is preliminary data.</text>
</comment>
<comment type="similarity">
    <text evidence="1">Belongs to the cyclin family. Cyclin U/P subfamily.</text>
</comment>
<evidence type="ECO:0000256" key="2">
    <source>
        <dbReference type="ARBA" id="ARBA00022618"/>
    </source>
</evidence>
<reference evidence="5 6" key="1">
    <citation type="submission" date="2021-05" db="EMBL/GenBank/DDBJ databases">
        <title>Genome Assembly of Synthetic Allotetraploid Brassica napus Reveals Homoeologous Exchanges between Subgenomes.</title>
        <authorList>
            <person name="Davis J.T."/>
        </authorList>
    </citation>
    <scope>NUCLEOTIDE SEQUENCE [LARGE SCALE GENOMIC DNA]</scope>
    <source>
        <strain evidence="6">cv. Da-Ae</strain>
        <tissue evidence="5">Seedling</tissue>
    </source>
</reference>
<dbReference type="SUPFAM" id="SSF47954">
    <property type="entry name" value="Cyclin-like"/>
    <property type="match status" value="1"/>
</dbReference>
<keyword evidence="3" id="KW-0195">Cyclin</keyword>
<dbReference type="CDD" id="cd20604">
    <property type="entry name" value="CYCLIN_AtCycU-like"/>
    <property type="match status" value="1"/>
</dbReference>
<proteinExistence type="inferred from homology"/>
<evidence type="ECO:0000313" key="6">
    <source>
        <dbReference type="Proteomes" id="UP000824890"/>
    </source>
</evidence>
<dbReference type="InterPro" id="IPR036915">
    <property type="entry name" value="Cyclin-like_sf"/>
</dbReference>
<keyword evidence="4" id="KW-0131">Cell cycle</keyword>
<dbReference type="PANTHER" id="PTHR15615">
    <property type="match status" value="1"/>
</dbReference>
<evidence type="ECO:0008006" key="7">
    <source>
        <dbReference type="Google" id="ProtNLM"/>
    </source>
</evidence>